<accession>A0A7S0WWT5</accession>
<protein>
    <submittedName>
        <fullName evidence="2">Uncharacterized protein</fullName>
    </submittedName>
</protein>
<organism evidence="2">
    <name type="scientific">Chlamydomonas leiostraca</name>
    <dbReference type="NCBI Taxonomy" id="1034604"/>
    <lineage>
        <taxon>Eukaryota</taxon>
        <taxon>Viridiplantae</taxon>
        <taxon>Chlorophyta</taxon>
        <taxon>core chlorophytes</taxon>
        <taxon>Chlorophyceae</taxon>
        <taxon>CS clade</taxon>
        <taxon>Chlamydomonadales</taxon>
        <taxon>Chlamydomonadaceae</taxon>
        <taxon>Chlamydomonas</taxon>
    </lineage>
</organism>
<feature type="compositionally biased region" description="Low complexity" evidence="1">
    <location>
        <begin position="42"/>
        <end position="58"/>
    </location>
</feature>
<reference evidence="2" key="1">
    <citation type="submission" date="2021-01" db="EMBL/GenBank/DDBJ databases">
        <authorList>
            <person name="Corre E."/>
            <person name="Pelletier E."/>
            <person name="Niang G."/>
            <person name="Scheremetjew M."/>
            <person name="Finn R."/>
            <person name="Kale V."/>
            <person name="Holt S."/>
            <person name="Cochrane G."/>
            <person name="Meng A."/>
            <person name="Brown T."/>
            <person name="Cohen L."/>
        </authorList>
    </citation>
    <scope>NUCLEOTIDE SEQUENCE</scope>
    <source>
        <strain evidence="2">SAG 11-49</strain>
    </source>
</reference>
<feature type="compositionally biased region" description="Low complexity" evidence="1">
    <location>
        <begin position="615"/>
        <end position="633"/>
    </location>
</feature>
<feature type="region of interest" description="Disordered" evidence="1">
    <location>
        <begin position="615"/>
        <end position="647"/>
    </location>
</feature>
<sequence length="674" mass="71022">MLPARLILQSVEAFALPDAARALSAVSQLASSGAGSMQRLQSPAGASSSNSHSGHGFSKASVHPHAAMRTMPMRQLGSSHVMHRALQPSQLRAQRGYTVASEAPVTASTSRHDVRPLTSEQIKQQQTELIKGECLQMHRSVRDLVDKNEGDLAPKRVMPTPQSHTVGWGEIQQLYTSLAQSSTAGAAIAATNAGSLAEASQLWGGMAEQEGPLGVAARFGSSLVSLHQGSPDAWKGLLKVLQELDGQLAIANQLLAAATAKDHMLEAARSKSVVRIVQARQAAAMQALAVALCMAGRYAPDSNAGAAAVAGGPTDAHTAAIQAWQLNADAYGHHAIPTIEAKFTLAAAMAGGGNFTPDAYDLAQEAMYTYCQVATTDSPASLYAVVLMADVFNNSKRLADDPMSVLAYNNLLYRMDTAAGKLQSIGIAAPKEWKVPEKERKFLGGYMYFPTAEQLEVLRTEGRQVHWDAGSQRSFVIEWPFRQGSGALNSTSNLTHPGAVGALSTDVASGAHSSVAPIPAASNEHTEGFLSQDYERLSTMAHTVATTAATVSRQLQLLEWAVRARIKACELEQAIQKGAAKPSDRSNMDSEVEFMVQAGYWAPRAARHPAAAAGSSSAAVPGAGAGAGASSKGGEPGACRWPPIPLTPPTPLMDPNTWLTFDYPRELCAPGVIV</sequence>
<dbReference type="AlphaFoldDB" id="A0A7S0WWT5"/>
<gene>
    <name evidence="2" type="ORF">CLEI1391_LOCUS13893</name>
</gene>
<dbReference type="EMBL" id="HBFB01024728">
    <property type="protein sequence ID" value="CAD8688286.1"/>
    <property type="molecule type" value="Transcribed_RNA"/>
</dbReference>
<name>A0A7S0WWT5_9CHLO</name>
<evidence type="ECO:0000256" key="1">
    <source>
        <dbReference type="SAM" id="MobiDB-lite"/>
    </source>
</evidence>
<evidence type="ECO:0000313" key="2">
    <source>
        <dbReference type="EMBL" id="CAD8688286.1"/>
    </source>
</evidence>
<feature type="region of interest" description="Disordered" evidence="1">
    <location>
        <begin position="37"/>
        <end position="62"/>
    </location>
</feature>
<proteinExistence type="predicted"/>